<feature type="transmembrane region" description="Helical" evidence="1">
    <location>
        <begin position="14"/>
        <end position="40"/>
    </location>
</feature>
<name>A0A9K3EFB6_HELAN</name>
<proteinExistence type="predicted"/>
<sequence>MIHSFASLKTSRRVIFLAVVCFAMFTKVITNLGLFSLFIVNEFPLIDQGSKGRQTIIQL</sequence>
<evidence type="ECO:0000313" key="2">
    <source>
        <dbReference type="EMBL" id="KAF5771576.1"/>
    </source>
</evidence>
<evidence type="ECO:0000256" key="1">
    <source>
        <dbReference type="SAM" id="Phobius"/>
    </source>
</evidence>
<organism evidence="2 3">
    <name type="scientific">Helianthus annuus</name>
    <name type="common">Common sunflower</name>
    <dbReference type="NCBI Taxonomy" id="4232"/>
    <lineage>
        <taxon>Eukaryota</taxon>
        <taxon>Viridiplantae</taxon>
        <taxon>Streptophyta</taxon>
        <taxon>Embryophyta</taxon>
        <taxon>Tracheophyta</taxon>
        <taxon>Spermatophyta</taxon>
        <taxon>Magnoliopsida</taxon>
        <taxon>eudicotyledons</taxon>
        <taxon>Gunneridae</taxon>
        <taxon>Pentapetalae</taxon>
        <taxon>asterids</taxon>
        <taxon>campanulids</taxon>
        <taxon>Asterales</taxon>
        <taxon>Asteraceae</taxon>
        <taxon>Asteroideae</taxon>
        <taxon>Heliantheae alliance</taxon>
        <taxon>Heliantheae</taxon>
        <taxon>Helianthus</taxon>
    </lineage>
</organism>
<keyword evidence="3" id="KW-1185">Reference proteome</keyword>
<keyword evidence="1" id="KW-0472">Membrane</keyword>
<protein>
    <submittedName>
        <fullName evidence="2">Uncharacterized protein</fullName>
    </submittedName>
</protein>
<accession>A0A9K3EFB6</accession>
<keyword evidence="1" id="KW-1133">Transmembrane helix</keyword>
<gene>
    <name evidence="2" type="ORF">HanXRQr2_Chr13g0566561</name>
</gene>
<dbReference type="EMBL" id="MNCJ02000328">
    <property type="protein sequence ID" value="KAF5771576.1"/>
    <property type="molecule type" value="Genomic_DNA"/>
</dbReference>
<dbReference type="AlphaFoldDB" id="A0A9K3EFB6"/>
<reference evidence="2" key="1">
    <citation type="journal article" date="2017" name="Nature">
        <title>The sunflower genome provides insights into oil metabolism, flowering and Asterid evolution.</title>
        <authorList>
            <person name="Badouin H."/>
            <person name="Gouzy J."/>
            <person name="Grassa C.J."/>
            <person name="Murat F."/>
            <person name="Staton S.E."/>
            <person name="Cottret L."/>
            <person name="Lelandais-Briere C."/>
            <person name="Owens G.L."/>
            <person name="Carrere S."/>
            <person name="Mayjonade B."/>
            <person name="Legrand L."/>
            <person name="Gill N."/>
            <person name="Kane N.C."/>
            <person name="Bowers J.E."/>
            <person name="Hubner S."/>
            <person name="Bellec A."/>
            <person name="Berard A."/>
            <person name="Berges H."/>
            <person name="Blanchet N."/>
            <person name="Boniface M.C."/>
            <person name="Brunel D."/>
            <person name="Catrice O."/>
            <person name="Chaidir N."/>
            <person name="Claudel C."/>
            <person name="Donnadieu C."/>
            <person name="Faraut T."/>
            <person name="Fievet G."/>
            <person name="Helmstetter N."/>
            <person name="King M."/>
            <person name="Knapp S.J."/>
            <person name="Lai Z."/>
            <person name="Le Paslier M.C."/>
            <person name="Lippi Y."/>
            <person name="Lorenzon L."/>
            <person name="Mandel J.R."/>
            <person name="Marage G."/>
            <person name="Marchand G."/>
            <person name="Marquand E."/>
            <person name="Bret-Mestries E."/>
            <person name="Morien E."/>
            <person name="Nambeesan S."/>
            <person name="Nguyen T."/>
            <person name="Pegot-Espagnet P."/>
            <person name="Pouilly N."/>
            <person name="Raftis F."/>
            <person name="Sallet E."/>
            <person name="Schiex T."/>
            <person name="Thomas J."/>
            <person name="Vandecasteele C."/>
            <person name="Vares D."/>
            <person name="Vear F."/>
            <person name="Vautrin S."/>
            <person name="Crespi M."/>
            <person name="Mangin B."/>
            <person name="Burke J.M."/>
            <person name="Salse J."/>
            <person name="Munos S."/>
            <person name="Vincourt P."/>
            <person name="Rieseberg L.H."/>
            <person name="Langlade N.B."/>
        </authorList>
    </citation>
    <scope>NUCLEOTIDE SEQUENCE</scope>
    <source>
        <tissue evidence="2">Leaves</tissue>
    </source>
</reference>
<comment type="caution">
    <text evidence="2">The sequence shown here is derived from an EMBL/GenBank/DDBJ whole genome shotgun (WGS) entry which is preliminary data.</text>
</comment>
<dbReference type="Proteomes" id="UP000215914">
    <property type="component" value="Unassembled WGS sequence"/>
</dbReference>
<reference evidence="2" key="2">
    <citation type="submission" date="2020-06" db="EMBL/GenBank/DDBJ databases">
        <title>Helianthus annuus Genome sequencing and assembly Release 2.</title>
        <authorList>
            <person name="Gouzy J."/>
            <person name="Langlade N."/>
            <person name="Munos S."/>
        </authorList>
    </citation>
    <scope>NUCLEOTIDE SEQUENCE</scope>
    <source>
        <tissue evidence="2">Leaves</tissue>
    </source>
</reference>
<evidence type="ECO:0000313" key="3">
    <source>
        <dbReference type="Proteomes" id="UP000215914"/>
    </source>
</evidence>
<dbReference type="Gramene" id="mRNA:HanXRQr2_Chr13g0566561">
    <property type="protein sequence ID" value="mRNA:HanXRQr2_Chr13g0566561"/>
    <property type="gene ID" value="HanXRQr2_Chr13g0566561"/>
</dbReference>
<keyword evidence="1" id="KW-0812">Transmembrane</keyword>